<dbReference type="EMBL" id="JABSTQ010009129">
    <property type="protein sequence ID" value="KAG0432647.1"/>
    <property type="molecule type" value="Genomic_DNA"/>
</dbReference>
<gene>
    <name evidence="1" type="ORF">HPB47_020657</name>
</gene>
<sequence>MELSVCNDNSTTDTGSHPTVAEDNGHPSLADPEKDELGDKHRQKAQICSTARAEERRAQVMAHGAVGEIFRLAQNLERRDLNPLTIRVEWIPGHAGIAGNERTHRAAIEELNRIDLRRQDPGPAPSVEPPPPTFNLYDPEGTILNIKLAYKKIEQTKLNARGEPPEASIPSGTFRRHETVTLRRLRAQAGITPARTQRWERAARERKSKLANASTAVDHDYSLLSKKQRKEEEACSEGCIYCRNRDVKCDKCHLIWHCPIFNEERTKSLNTLEQKHRPTCFEAWCKPVGDKDMRVAVLSSLLGFLILAADASFADFVDFVLRVDELFHDGRDNNQQVDVPRRRCRDRLNALEHFNDRQFLMRYRFRKTTVMSLLESLPLEASESDRGLPLPPKLQLLITLRFYGVGTFQIVTGDLVNVSQPTVCRLIERVSRVLALPPPGQIPRE</sequence>
<evidence type="ECO:0000313" key="2">
    <source>
        <dbReference type="Proteomes" id="UP000805193"/>
    </source>
</evidence>
<keyword evidence="2" id="KW-1185">Reference proteome</keyword>
<reference evidence="1 2" key="1">
    <citation type="journal article" date="2020" name="Cell">
        <title>Large-Scale Comparative Analyses of Tick Genomes Elucidate Their Genetic Diversity and Vector Capacities.</title>
        <authorList>
            <consortium name="Tick Genome and Microbiome Consortium (TIGMIC)"/>
            <person name="Jia N."/>
            <person name="Wang J."/>
            <person name="Shi W."/>
            <person name="Du L."/>
            <person name="Sun Y."/>
            <person name="Zhan W."/>
            <person name="Jiang J.F."/>
            <person name="Wang Q."/>
            <person name="Zhang B."/>
            <person name="Ji P."/>
            <person name="Bell-Sakyi L."/>
            <person name="Cui X.M."/>
            <person name="Yuan T.T."/>
            <person name="Jiang B.G."/>
            <person name="Yang W.F."/>
            <person name="Lam T.T."/>
            <person name="Chang Q.C."/>
            <person name="Ding S.J."/>
            <person name="Wang X.J."/>
            <person name="Zhu J.G."/>
            <person name="Ruan X.D."/>
            <person name="Zhao L."/>
            <person name="Wei J.T."/>
            <person name="Ye R.Z."/>
            <person name="Que T.C."/>
            <person name="Du C.H."/>
            <person name="Zhou Y.H."/>
            <person name="Cheng J.X."/>
            <person name="Dai P.F."/>
            <person name="Guo W.B."/>
            <person name="Han X.H."/>
            <person name="Huang E.J."/>
            <person name="Li L.F."/>
            <person name="Wei W."/>
            <person name="Gao Y.C."/>
            <person name="Liu J.Z."/>
            <person name="Shao H.Z."/>
            <person name="Wang X."/>
            <person name="Wang C.C."/>
            <person name="Yang T.C."/>
            <person name="Huo Q.B."/>
            <person name="Li W."/>
            <person name="Chen H.Y."/>
            <person name="Chen S.E."/>
            <person name="Zhou L.G."/>
            <person name="Ni X.B."/>
            <person name="Tian J.H."/>
            <person name="Sheng Y."/>
            <person name="Liu T."/>
            <person name="Pan Y.S."/>
            <person name="Xia L.Y."/>
            <person name="Li J."/>
            <person name="Zhao F."/>
            <person name="Cao W.C."/>
        </authorList>
    </citation>
    <scope>NUCLEOTIDE SEQUENCE [LARGE SCALE GENOMIC DNA]</scope>
    <source>
        <strain evidence="1">Iper-2018</strain>
    </source>
</reference>
<proteinExistence type="predicted"/>
<organism evidence="1 2">
    <name type="scientific">Ixodes persulcatus</name>
    <name type="common">Taiga tick</name>
    <dbReference type="NCBI Taxonomy" id="34615"/>
    <lineage>
        <taxon>Eukaryota</taxon>
        <taxon>Metazoa</taxon>
        <taxon>Ecdysozoa</taxon>
        <taxon>Arthropoda</taxon>
        <taxon>Chelicerata</taxon>
        <taxon>Arachnida</taxon>
        <taxon>Acari</taxon>
        <taxon>Parasitiformes</taxon>
        <taxon>Ixodida</taxon>
        <taxon>Ixodoidea</taxon>
        <taxon>Ixodidae</taxon>
        <taxon>Ixodinae</taxon>
        <taxon>Ixodes</taxon>
    </lineage>
</organism>
<comment type="caution">
    <text evidence="1">The sequence shown here is derived from an EMBL/GenBank/DDBJ whole genome shotgun (WGS) entry which is preliminary data.</text>
</comment>
<accession>A0AC60QIC3</accession>
<dbReference type="Proteomes" id="UP000805193">
    <property type="component" value="Unassembled WGS sequence"/>
</dbReference>
<protein>
    <submittedName>
        <fullName evidence="1">Uncharacterized protein</fullName>
    </submittedName>
</protein>
<evidence type="ECO:0000313" key="1">
    <source>
        <dbReference type="EMBL" id="KAG0432647.1"/>
    </source>
</evidence>
<name>A0AC60QIC3_IXOPE</name>